<dbReference type="NCBIfam" id="TIGR01409">
    <property type="entry name" value="TAT_signal_seq"/>
    <property type="match status" value="1"/>
</dbReference>
<keyword evidence="13" id="KW-1185">Reference proteome</keyword>
<dbReference type="InterPro" id="IPR022398">
    <property type="entry name" value="Peptidase_S8_His-AS"/>
</dbReference>
<keyword evidence="6 8" id="KW-0720">Serine protease</keyword>
<dbReference type="InterPro" id="IPR006311">
    <property type="entry name" value="TAT_signal"/>
</dbReference>
<dbReference type="PROSITE" id="PS00137">
    <property type="entry name" value="SUBTILASE_HIS"/>
    <property type="match status" value="1"/>
</dbReference>
<dbReference type="InterPro" id="IPR022409">
    <property type="entry name" value="PKD/Chitinase_dom"/>
</dbReference>
<dbReference type="RefSeq" id="WP_089734917.1">
    <property type="nucleotide sequence ID" value="NZ_FNIA01000017.1"/>
</dbReference>
<dbReference type="InterPro" id="IPR023827">
    <property type="entry name" value="Peptidase_S8_Asp-AS"/>
</dbReference>
<evidence type="ECO:0000256" key="5">
    <source>
        <dbReference type="ARBA" id="ARBA00022801"/>
    </source>
</evidence>
<dbReference type="PROSITE" id="PS00136">
    <property type="entry name" value="SUBTILASE_ASP"/>
    <property type="match status" value="1"/>
</dbReference>
<dbReference type="InterPro" id="IPR034084">
    <property type="entry name" value="Thermitase-like_dom"/>
</dbReference>
<dbReference type="InterPro" id="IPR013783">
    <property type="entry name" value="Ig-like_fold"/>
</dbReference>
<dbReference type="InterPro" id="IPR035986">
    <property type="entry name" value="PKD_dom_sf"/>
</dbReference>
<dbReference type="PRINTS" id="PR00723">
    <property type="entry name" value="SUBTILISIN"/>
</dbReference>
<dbReference type="Gene3D" id="3.40.50.200">
    <property type="entry name" value="Peptidase S8/S53 domain"/>
    <property type="match status" value="1"/>
</dbReference>
<evidence type="ECO:0000256" key="3">
    <source>
        <dbReference type="ARBA" id="ARBA00022525"/>
    </source>
</evidence>
<evidence type="ECO:0000256" key="10">
    <source>
        <dbReference type="SAM" id="MobiDB-lite"/>
    </source>
</evidence>
<sequence>MAEDTQSGTNRRTFLKTTGAAASAAAFAGLTQATPGREPGAKENELLVGISSSTNMASVQRQVERDLPSDANVVHENDNLGYIAVEVRDDGPSTMDAVASRIERQSGVRYVEQNTTHHAFAQPDDPKFDQQYAPQQVNAPAAWDTTFGSENVTVAIVDTGVDYTHPDLQSRFGSNKGKDFAGGDNDPNAPSGENHGTHVAGIASATTDNGTGVAGMSDSTLLACRALGGGSGSTADIADAVEWAADQGADIINMSLGGGGYTQTMKNAVSYAVNNGALPICAAGNDGSGSVSYPAAYDECVAVSAVDSNEDLASFSQYGPNLDVAAPGVDILSTWTENKSQYGGQYNKISGTSMACPAASGVAALGKAADASLSPTQLRSQLKSTAVDIGLSAEKQGAGRVDALNIVGGGGGDPPENEAPTVSIDASSATVTVGQEVTFDGSGSSDSDGSISAYDWSFGDGATATGQTVTHTYSAAGDYSASLTVTDDDGASTTDSVAITVESDNGGGSCGDTSTGGSADSSLSGYWDAESYTYTNSLDDPCQVTVSLSGPSNADFDLYVTLDGRTPSTSDYDKRSITQDSQEQVIADAVSAGQDIGILVDSYSGSGSYTVSVEELGQ</sequence>
<feature type="active site" description="Charge relay system" evidence="7 8">
    <location>
        <position position="195"/>
    </location>
</feature>
<comment type="similarity">
    <text evidence="2 8 9">Belongs to the peptidase S8 family.</text>
</comment>
<dbReference type="GO" id="GO:0004252">
    <property type="term" value="F:serine-type endopeptidase activity"/>
    <property type="evidence" value="ECO:0007669"/>
    <property type="project" value="UniProtKB-UniRule"/>
</dbReference>
<dbReference type="SMART" id="SM00089">
    <property type="entry name" value="PKD"/>
    <property type="match status" value="1"/>
</dbReference>
<dbReference type="Pfam" id="PF00082">
    <property type="entry name" value="Peptidase_S8"/>
    <property type="match status" value="1"/>
</dbReference>
<reference evidence="12 13" key="1">
    <citation type="submission" date="2016-10" db="EMBL/GenBank/DDBJ databases">
        <authorList>
            <person name="de Groot N.N."/>
        </authorList>
    </citation>
    <scope>NUCLEOTIDE SEQUENCE [LARGE SCALE GENOMIC DNA]</scope>
    <source>
        <strain evidence="13">EB21,IBRC-M 10013,KCTC 4048</strain>
    </source>
</reference>
<dbReference type="Gene3D" id="2.60.120.380">
    <property type="match status" value="1"/>
</dbReference>
<dbReference type="InterPro" id="IPR000601">
    <property type="entry name" value="PKD_dom"/>
</dbReference>
<dbReference type="Gene3D" id="2.60.40.10">
    <property type="entry name" value="Immunoglobulins"/>
    <property type="match status" value="1"/>
</dbReference>
<proteinExistence type="inferred from homology"/>
<dbReference type="PANTHER" id="PTHR43806:SF11">
    <property type="entry name" value="CEREVISIN-RELATED"/>
    <property type="match status" value="1"/>
</dbReference>
<dbReference type="EMBL" id="FNIA01000017">
    <property type="protein sequence ID" value="SDN14778.1"/>
    <property type="molecule type" value="Genomic_DNA"/>
</dbReference>
<feature type="active site" description="Charge relay system" evidence="7 8">
    <location>
        <position position="353"/>
    </location>
</feature>
<evidence type="ECO:0000256" key="8">
    <source>
        <dbReference type="PROSITE-ProRule" id="PRU01240"/>
    </source>
</evidence>
<dbReference type="InterPro" id="IPR000209">
    <property type="entry name" value="Peptidase_S8/S53_dom"/>
</dbReference>
<evidence type="ECO:0000313" key="13">
    <source>
        <dbReference type="Proteomes" id="UP000199370"/>
    </source>
</evidence>
<evidence type="ECO:0000256" key="7">
    <source>
        <dbReference type="PIRSR" id="PIRSR615500-1"/>
    </source>
</evidence>
<evidence type="ECO:0000313" key="12">
    <source>
        <dbReference type="EMBL" id="SDN14778.1"/>
    </source>
</evidence>
<evidence type="ECO:0000256" key="4">
    <source>
        <dbReference type="ARBA" id="ARBA00022670"/>
    </source>
</evidence>
<dbReference type="PROSITE" id="PS51892">
    <property type="entry name" value="SUBTILASE"/>
    <property type="match status" value="1"/>
</dbReference>
<dbReference type="CDD" id="cd07484">
    <property type="entry name" value="Peptidases_S8_Thermitase_like"/>
    <property type="match status" value="1"/>
</dbReference>
<dbReference type="PANTHER" id="PTHR43806">
    <property type="entry name" value="PEPTIDASE S8"/>
    <property type="match status" value="1"/>
</dbReference>
<dbReference type="PROSITE" id="PS51318">
    <property type="entry name" value="TAT"/>
    <property type="match status" value="1"/>
</dbReference>
<gene>
    <name evidence="12" type="ORF">SAMN05192554_11729</name>
</gene>
<dbReference type="InterPro" id="IPR019546">
    <property type="entry name" value="TAT_signal_bac_arc"/>
</dbReference>
<dbReference type="PROSITE" id="PS00138">
    <property type="entry name" value="SUBTILASE_SER"/>
    <property type="match status" value="1"/>
</dbReference>
<dbReference type="GO" id="GO:0006508">
    <property type="term" value="P:proteolysis"/>
    <property type="evidence" value="ECO:0007669"/>
    <property type="project" value="UniProtKB-KW"/>
</dbReference>
<comment type="subcellular location">
    <subcellularLocation>
        <location evidence="1">Secreted</location>
    </subcellularLocation>
</comment>
<evidence type="ECO:0000256" key="2">
    <source>
        <dbReference type="ARBA" id="ARBA00011073"/>
    </source>
</evidence>
<dbReference type="InterPro" id="IPR050131">
    <property type="entry name" value="Peptidase_S8_subtilisin-like"/>
</dbReference>
<dbReference type="SUPFAM" id="SSF49299">
    <property type="entry name" value="PKD domain"/>
    <property type="match status" value="1"/>
</dbReference>
<feature type="region of interest" description="Disordered" evidence="10">
    <location>
        <begin position="168"/>
        <end position="197"/>
    </location>
</feature>
<dbReference type="STRING" id="996166.SAMN05192554_11729"/>
<organism evidence="12 13">
    <name type="scientific">Haloarchaeobius iranensis</name>
    <dbReference type="NCBI Taxonomy" id="996166"/>
    <lineage>
        <taxon>Archaea</taxon>
        <taxon>Methanobacteriati</taxon>
        <taxon>Methanobacteriota</taxon>
        <taxon>Stenosarchaea group</taxon>
        <taxon>Halobacteria</taxon>
        <taxon>Halobacteriales</taxon>
        <taxon>Halorubellaceae</taxon>
        <taxon>Haloarchaeobius</taxon>
    </lineage>
</organism>
<dbReference type="Pfam" id="PF18911">
    <property type="entry name" value="PKD_4"/>
    <property type="match status" value="1"/>
</dbReference>
<protein>
    <submittedName>
        <fullName evidence="12">Serine protease</fullName>
    </submittedName>
</protein>
<evidence type="ECO:0000256" key="6">
    <source>
        <dbReference type="ARBA" id="ARBA00022825"/>
    </source>
</evidence>
<name>A0A1G9Z078_9EURY</name>
<evidence type="ECO:0000256" key="9">
    <source>
        <dbReference type="RuleBase" id="RU003355"/>
    </source>
</evidence>
<evidence type="ECO:0000256" key="1">
    <source>
        <dbReference type="ARBA" id="ARBA00004613"/>
    </source>
</evidence>
<dbReference type="SUPFAM" id="SSF52743">
    <property type="entry name" value="Subtilisin-like"/>
    <property type="match status" value="1"/>
</dbReference>
<feature type="domain" description="PKD" evidence="11">
    <location>
        <begin position="420"/>
        <end position="508"/>
    </location>
</feature>
<dbReference type="GO" id="GO:0005576">
    <property type="term" value="C:extracellular region"/>
    <property type="evidence" value="ECO:0007669"/>
    <property type="project" value="UniProtKB-SubCell"/>
</dbReference>
<accession>A0A1G9Z078</accession>
<dbReference type="CDD" id="cd00146">
    <property type="entry name" value="PKD"/>
    <property type="match status" value="1"/>
</dbReference>
<dbReference type="PROSITE" id="PS50093">
    <property type="entry name" value="PKD"/>
    <property type="match status" value="1"/>
</dbReference>
<dbReference type="Proteomes" id="UP000199370">
    <property type="component" value="Unassembled WGS sequence"/>
</dbReference>
<dbReference type="OrthoDB" id="27270at2157"/>
<dbReference type="InterPro" id="IPR015500">
    <property type="entry name" value="Peptidase_S8_subtilisin-rel"/>
</dbReference>
<evidence type="ECO:0000259" key="11">
    <source>
        <dbReference type="PROSITE" id="PS50093"/>
    </source>
</evidence>
<keyword evidence="5 8" id="KW-0378">Hydrolase</keyword>
<keyword evidence="4 8" id="KW-0645">Protease</keyword>
<dbReference type="InterPro" id="IPR036852">
    <property type="entry name" value="Peptidase_S8/S53_dom_sf"/>
</dbReference>
<dbReference type="InterPro" id="IPR023828">
    <property type="entry name" value="Peptidase_S8_Ser-AS"/>
</dbReference>
<feature type="active site" description="Charge relay system" evidence="7 8">
    <location>
        <position position="158"/>
    </location>
</feature>
<keyword evidence="3" id="KW-0964">Secreted</keyword>
<dbReference type="AlphaFoldDB" id="A0A1G9Z078"/>